<sequence length="533" mass="60829">MISRVIIADDEPVVLAGLSSLIDWTKEGYEIVAKARNGQVLLEEIERLKPDIVITDIKMPVMDGFDVIENLKDAEDRPSFILLTSFEEFDYVKKAIGLDVVDYIVKLELNRDDLLKALDKARKARENKKKILSEDIKSSESLVESFFFRLLFKLNDDEDVKAQAESLALDISFSKYVVSYTKIEISENMDKSQAVALYKSAITLLSDSISRYMKNHIVPLDLSHAAVIFAFNAQDAGGYYNQIFQALRNAQENVRSLFSLKATSSVGPAVDNILQISSSFHKAKVLSTKKTESDEILISTHRQNENFEGNDLDFSQYRERIKQAFEELKGEEIEQVLSDLINHMRYEDILFESAMDISSNVLYMATNLIPECEEMLEEIFRPYSTSGYRSLYLARNSSDCISFLEHLEKGLIEELEKRRQDYRMIQINKIQGYIIDNISRKLSLKEVADLFGYSQAYLSSLFSRLCGMSFVDYVTKEKITRAKQMMATSDAKIYSVATSLGFESPFYFSKVFKKVTGLSPSEYIDSLGNTKEK</sequence>
<dbReference type="InterPro" id="IPR018060">
    <property type="entry name" value="HTH_AraC"/>
</dbReference>
<keyword evidence="3" id="KW-0804">Transcription</keyword>
<evidence type="ECO:0000256" key="3">
    <source>
        <dbReference type="ARBA" id="ARBA00023163"/>
    </source>
</evidence>
<evidence type="ECO:0000259" key="6">
    <source>
        <dbReference type="PROSITE" id="PS01124"/>
    </source>
</evidence>
<dbReference type="Pfam" id="PF12833">
    <property type="entry name" value="HTH_18"/>
    <property type="match status" value="1"/>
</dbReference>
<evidence type="ECO:0000256" key="2">
    <source>
        <dbReference type="ARBA" id="ARBA00023125"/>
    </source>
</evidence>
<organism evidence="8 9">
    <name type="scientific">Candidatus Ornithospirochaeta avicola</name>
    <dbReference type="NCBI Taxonomy" id="2840896"/>
    <lineage>
        <taxon>Bacteria</taxon>
        <taxon>Pseudomonadati</taxon>
        <taxon>Spirochaetota</taxon>
        <taxon>Spirochaetia</taxon>
        <taxon>Spirochaetales</taxon>
        <taxon>Spirochaetaceae</taxon>
        <taxon>Spirochaetaceae incertae sedis</taxon>
        <taxon>Candidatus Ornithospirochaeta</taxon>
    </lineage>
</organism>
<evidence type="ECO:0000313" key="8">
    <source>
        <dbReference type="EMBL" id="HIV99275.1"/>
    </source>
</evidence>
<feature type="modified residue" description="4-aspartylphosphate" evidence="4">
    <location>
        <position position="56"/>
    </location>
</feature>
<feature type="coiled-coil region" evidence="5">
    <location>
        <begin position="104"/>
        <end position="131"/>
    </location>
</feature>
<keyword evidence="5" id="KW-0175">Coiled coil</keyword>
<dbReference type="InterPro" id="IPR001789">
    <property type="entry name" value="Sig_transdc_resp-reg_receiver"/>
</dbReference>
<keyword evidence="2" id="KW-0238">DNA-binding</keyword>
<evidence type="ECO:0000259" key="7">
    <source>
        <dbReference type="PROSITE" id="PS50110"/>
    </source>
</evidence>
<keyword evidence="4" id="KW-0597">Phosphoprotein</keyword>
<evidence type="ECO:0000256" key="4">
    <source>
        <dbReference type="PROSITE-ProRule" id="PRU00169"/>
    </source>
</evidence>
<comment type="caution">
    <text evidence="8">The sequence shown here is derived from an EMBL/GenBank/DDBJ whole genome shotgun (WGS) entry which is preliminary data.</text>
</comment>
<evidence type="ECO:0000313" key="9">
    <source>
        <dbReference type="Proteomes" id="UP000823936"/>
    </source>
</evidence>
<dbReference type="SMART" id="SM00342">
    <property type="entry name" value="HTH_ARAC"/>
    <property type="match status" value="1"/>
</dbReference>
<feature type="domain" description="Response regulatory" evidence="7">
    <location>
        <begin position="4"/>
        <end position="121"/>
    </location>
</feature>
<evidence type="ECO:0000256" key="1">
    <source>
        <dbReference type="ARBA" id="ARBA00023015"/>
    </source>
</evidence>
<dbReference type="Pfam" id="PF00072">
    <property type="entry name" value="Response_reg"/>
    <property type="match status" value="1"/>
</dbReference>
<keyword evidence="1" id="KW-0805">Transcription regulation</keyword>
<dbReference type="Proteomes" id="UP000823936">
    <property type="component" value="Unassembled WGS sequence"/>
</dbReference>
<proteinExistence type="predicted"/>
<dbReference type="PROSITE" id="PS01124">
    <property type="entry name" value="HTH_ARAC_FAMILY_2"/>
    <property type="match status" value="1"/>
</dbReference>
<dbReference type="PROSITE" id="PS50110">
    <property type="entry name" value="RESPONSE_REGULATORY"/>
    <property type="match status" value="1"/>
</dbReference>
<protein>
    <submittedName>
        <fullName evidence="8">Response regulator</fullName>
    </submittedName>
</protein>
<dbReference type="InterPro" id="IPR020449">
    <property type="entry name" value="Tscrpt_reg_AraC-type_HTH"/>
</dbReference>
<reference evidence="8" key="2">
    <citation type="submission" date="2021-04" db="EMBL/GenBank/DDBJ databases">
        <authorList>
            <person name="Gilroy R."/>
        </authorList>
    </citation>
    <scope>NUCLEOTIDE SEQUENCE</scope>
    <source>
        <strain evidence="8">Gambia11-129</strain>
    </source>
</reference>
<dbReference type="PRINTS" id="PR00032">
    <property type="entry name" value="HTHARAC"/>
</dbReference>
<dbReference type="SMART" id="SM00448">
    <property type="entry name" value="REC"/>
    <property type="match status" value="1"/>
</dbReference>
<evidence type="ECO:0000256" key="5">
    <source>
        <dbReference type="SAM" id="Coils"/>
    </source>
</evidence>
<dbReference type="GO" id="GO:0043565">
    <property type="term" value="F:sequence-specific DNA binding"/>
    <property type="evidence" value="ECO:0007669"/>
    <property type="project" value="InterPro"/>
</dbReference>
<dbReference type="EMBL" id="DXHU01000022">
    <property type="protein sequence ID" value="HIV99275.1"/>
    <property type="molecule type" value="Genomic_DNA"/>
</dbReference>
<accession>A0A9D1PUD2</accession>
<dbReference type="Gene3D" id="1.10.10.60">
    <property type="entry name" value="Homeodomain-like"/>
    <property type="match status" value="2"/>
</dbReference>
<dbReference type="PANTHER" id="PTHR43280:SF10">
    <property type="entry name" value="REGULATORY PROTEIN POCR"/>
    <property type="match status" value="1"/>
</dbReference>
<dbReference type="CDD" id="cd17536">
    <property type="entry name" value="REC_YesN-like"/>
    <property type="match status" value="1"/>
</dbReference>
<dbReference type="SUPFAM" id="SSF52172">
    <property type="entry name" value="CheY-like"/>
    <property type="match status" value="1"/>
</dbReference>
<dbReference type="SUPFAM" id="SSF46689">
    <property type="entry name" value="Homeodomain-like"/>
    <property type="match status" value="2"/>
</dbReference>
<gene>
    <name evidence="8" type="ORF">IAB12_05830</name>
</gene>
<name>A0A9D1PUD2_9SPIO</name>
<dbReference type="InterPro" id="IPR009057">
    <property type="entry name" value="Homeodomain-like_sf"/>
</dbReference>
<dbReference type="GO" id="GO:0003700">
    <property type="term" value="F:DNA-binding transcription factor activity"/>
    <property type="evidence" value="ECO:0007669"/>
    <property type="project" value="InterPro"/>
</dbReference>
<dbReference type="AlphaFoldDB" id="A0A9D1PUD2"/>
<dbReference type="InterPro" id="IPR018062">
    <property type="entry name" value="HTH_AraC-typ_CS"/>
</dbReference>
<dbReference type="Gene3D" id="3.40.50.2300">
    <property type="match status" value="1"/>
</dbReference>
<dbReference type="PANTHER" id="PTHR43280">
    <property type="entry name" value="ARAC-FAMILY TRANSCRIPTIONAL REGULATOR"/>
    <property type="match status" value="1"/>
</dbReference>
<dbReference type="GO" id="GO:0000160">
    <property type="term" value="P:phosphorelay signal transduction system"/>
    <property type="evidence" value="ECO:0007669"/>
    <property type="project" value="InterPro"/>
</dbReference>
<reference evidence="8" key="1">
    <citation type="journal article" date="2021" name="PeerJ">
        <title>Extensive microbial diversity within the chicken gut microbiome revealed by metagenomics and culture.</title>
        <authorList>
            <person name="Gilroy R."/>
            <person name="Ravi A."/>
            <person name="Getino M."/>
            <person name="Pursley I."/>
            <person name="Horton D.L."/>
            <person name="Alikhan N.F."/>
            <person name="Baker D."/>
            <person name="Gharbi K."/>
            <person name="Hall N."/>
            <person name="Watson M."/>
            <person name="Adriaenssens E.M."/>
            <person name="Foster-Nyarko E."/>
            <person name="Jarju S."/>
            <person name="Secka A."/>
            <person name="Antonio M."/>
            <person name="Oren A."/>
            <person name="Chaudhuri R.R."/>
            <person name="La Ragione R."/>
            <person name="Hildebrand F."/>
            <person name="Pallen M.J."/>
        </authorList>
    </citation>
    <scope>NUCLEOTIDE SEQUENCE</scope>
    <source>
        <strain evidence="8">Gambia11-129</strain>
    </source>
</reference>
<dbReference type="InterPro" id="IPR011006">
    <property type="entry name" value="CheY-like_superfamily"/>
</dbReference>
<feature type="domain" description="HTH araC/xylS-type" evidence="6">
    <location>
        <begin position="428"/>
        <end position="526"/>
    </location>
</feature>
<dbReference type="PROSITE" id="PS00041">
    <property type="entry name" value="HTH_ARAC_FAMILY_1"/>
    <property type="match status" value="1"/>
</dbReference>